<dbReference type="Gene3D" id="2.120.10.30">
    <property type="entry name" value="TolB, C-terminal domain"/>
    <property type="match status" value="1"/>
</dbReference>
<dbReference type="SUPFAM" id="SSF69322">
    <property type="entry name" value="Tricorn protease domain 2"/>
    <property type="match status" value="1"/>
</dbReference>
<sequence>MKNKLIVSLIVLVYFFITNINIHVNCTNRNKNLILSSTWLKSSFGVNQNAIFAWDIQELLQGRRPTLYLVWKGGRGPNPEAAISPNGKYIAISTWNKERDSQNILIVDLKTKKEHWLTKDFSEQFFIHWLNNELLLTYNVPHNPNGKPGIQIWNTKTEKIIKEIVINSLIAAPKNSQINTIQFAPSEINNQLIFITWIQEIKFKEYNKNSEKVIYLPTYPYKIVWFDKNNLKVVNTTSYPAINNLPYPPRQHFDIAPNGIFAFITDIQSIKEASYPEKNLIRVMKLNRSKSSFETFKIPTTNSVVQYDSVKFLNNNYLIFSEKEVKNNKVKYNVVVYSIKDKKMYKFEPIWNGKNIALVSHKVVPEKISLSLLTE</sequence>
<reference evidence="1 2" key="1">
    <citation type="submission" date="2023-12" db="EMBL/GenBank/DDBJ databases">
        <authorList>
            <person name="Manesh M.J.H."/>
            <person name="Bing R.G."/>
            <person name="Willard D.J."/>
            <person name="Kelly R.M."/>
        </authorList>
    </citation>
    <scope>NUCLEOTIDE SEQUENCE [LARGE SCALE GENOMIC DNA]</scope>
    <source>
        <strain evidence="1 2">DSM 8977</strain>
    </source>
</reference>
<name>A0ABZ0U6U3_9FIRM</name>
<protein>
    <submittedName>
        <fullName evidence="1">Uncharacterized protein</fullName>
    </submittedName>
</protein>
<evidence type="ECO:0000313" key="1">
    <source>
        <dbReference type="EMBL" id="WPX10050.1"/>
    </source>
</evidence>
<keyword evidence="2" id="KW-1185">Reference proteome</keyword>
<dbReference type="EMBL" id="CP139957">
    <property type="protein sequence ID" value="WPX10050.1"/>
    <property type="molecule type" value="Genomic_DNA"/>
</dbReference>
<dbReference type="InterPro" id="IPR011042">
    <property type="entry name" value="6-blade_b-propeller_TolB-like"/>
</dbReference>
<evidence type="ECO:0000313" key="2">
    <source>
        <dbReference type="Proteomes" id="UP001322744"/>
    </source>
</evidence>
<dbReference type="RefSeq" id="WP_045174822.1">
    <property type="nucleotide sequence ID" value="NZ_CP139957.1"/>
</dbReference>
<dbReference type="Proteomes" id="UP001322744">
    <property type="component" value="Chromosome"/>
</dbReference>
<organism evidence="1 2">
    <name type="scientific">Anaerocellum danielii</name>
    <dbReference type="NCBI Taxonomy" id="1387557"/>
    <lineage>
        <taxon>Bacteria</taxon>
        <taxon>Bacillati</taxon>
        <taxon>Bacillota</taxon>
        <taxon>Bacillota incertae sedis</taxon>
        <taxon>Caldicellulosiruptorales</taxon>
        <taxon>Caldicellulosiruptoraceae</taxon>
        <taxon>Anaerocellum</taxon>
    </lineage>
</organism>
<gene>
    <name evidence="1" type="ORF">SOJ16_001309</name>
</gene>
<accession>A0ABZ0U6U3</accession>
<proteinExistence type="predicted"/>